<evidence type="ECO:0000256" key="1">
    <source>
        <dbReference type="ARBA" id="ARBA00022801"/>
    </source>
</evidence>
<dbReference type="Gene3D" id="1.10.10.800">
    <property type="match status" value="1"/>
</dbReference>
<dbReference type="GO" id="GO:0052689">
    <property type="term" value="F:carboxylic ester hydrolase activity"/>
    <property type="evidence" value="ECO:0007669"/>
    <property type="project" value="UniProtKB-ARBA"/>
</dbReference>
<comment type="caution">
    <text evidence="4">The sequence shown here is derived from an EMBL/GenBank/DDBJ whole genome shotgun (WGS) entry which is preliminary data.</text>
</comment>
<dbReference type="Proteomes" id="UP000284605">
    <property type="component" value="Unassembled WGS sequence"/>
</dbReference>
<feature type="domain" description="AB hydrolase-1" evidence="3">
    <location>
        <begin position="30"/>
        <end position="280"/>
    </location>
</feature>
<dbReference type="InterPro" id="IPR000073">
    <property type="entry name" value="AB_hydrolase_1"/>
</dbReference>
<sequence>MRRDIEFKTEDGITLRGWLYPAQGVTGPAPTVVMAHGFSAVKEMYLDDFAAHFAANGLACLVYDHRNLGASDGTPRGHIDPQGQISGYRDAITFAGSLVEVDAGRIGIWGSSYSGGHVLVVAAIDRRVKCVVSQVPLVAGLENARRLIRADHWVGLRGNFDADRQARYAGDPPGRIPVTAPEGEPCALPTADTWAFFQGYRAQHPVTTWVNEVTVHSIELFTEYEPGAYIPRISPTPLLMVVARDDHLTPADMTTAAYETAHEPKQVLILPCGHFDAYTGAMFEMSAPVQTAWFKRWL</sequence>
<gene>
    <name evidence="4" type="ORF">D3874_03985</name>
</gene>
<organism evidence="4 5">
    <name type="scientific">Oleomonas cavernae</name>
    <dbReference type="NCBI Taxonomy" id="2320859"/>
    <lineage>
        <taxon>Bacteria</taxon>
        <taxon>Pseudomonadati</taxon>
        <taxon>Pseudomonadota</taxon>
        <taxon>Alphaproteobacteria</taxon>
        <taxon>Acetobacterales</taxon>
        <taxon>Acetobacteraceae</taxon>
        <taxon>Oleomonas</taxon>
    </lineage>
</organism>
<keyword evidence="1 4" id="KW-0378">Hydrolase</keyword>
<name>A0A418W8F9_9PROT</name>
<accession>A0A418W8F9</accession>
<dbReference type="RefSeq" id="WP_119776830.1">
    <property type="nucleotide sequence ID" value="NZ_QYUK01000011.1"/>
</dbReference>
<comment type="similarity">
    <text evidence="2">Belongs to the AB hydrolase superfamily. FUS2 hydrolase family.</text>
</comment>
<evidence type="ECO:0000313" key="5">
    <source>
        <dbReference type="Proteomes" id="UP000284605"/>
    </source>
</evidence>
<dbReference type="EMBL" id="QYUK01000011">
    <property type="protein sequence ID" value="RJF86293.1"/>
    <property type="molecule type" value="Genomic_DNA"/>
</dbReference>
<reference evidence="4 5" key="1">
    <citation type="submission" date="2018-09" db="EMBL/GenBank/DDBJ databases">
        <authorList>
            <person name="Zhu H."/>
        </authorList>
    </citation>
    <scope>NUCLEOTIDE SEQUENCE [LARGE SCALE GENOMIC DNA]</scope>
    <source>
        <strain evidence="4 5">K1W22B-8</strain>
    </source>
</reference>
<dbReference type="InterPro" id="IPR029058">
    <property type="entry name" value="AB_hydrolase_fold"/>
</dbReference>
<dbReference type="PANTHER" id="PTHR22946">
    <property type="entry name" value="DIENELACTONE HYDROLASE DOMAIN-CONTAINING PROTEIN-RELATED"/>
    <property type="match status" value="1"/>
</dbReference>
<dbReference type="InterPro" id="IPR050261">
    <property type="entry name" value="FrsA_esterase"/>
</dbReference>
<dbReference type="PANTHER" id="PTHR22946:SF9">
    <property type="entry name" value="POLYKETIDE TRANSFERASE AF380"/>
    <property type="match status" value="1"/>
</dbReference>
<dbReference type="OrthoDB" id="9805123at2"/>
<protein>
    <submittedName>
        <fullName evidence="4">Alpha/beta hydrolase</fullName>
    </submittedName>
</protein>
<evidence type="ECO:0000313" key="4">
    <source>
        <dbReference type="EMBL" id="RJF86293.1"/>
    </source>
</evidence>
<dbReference type="AlphaFoldDB" id="A0A418W8F9"/>
<proteinExistence type="inferred from homology"/>
<dbReference type="Gene3D" id="3.40.50.1820">
    <property type="entry name" value="alpha/beta hydrolase"/>
    <property type="match status" value="1"/>
</dbReference>
<evidence type="ECO:0000256" key="2">
    <source>
        <dbReference type="ARBA" id="ARBA00038115"/>
    </source>
</evidence>
<evidence type="ECO:0000259" key="3">
    <source>
        <dbReference type="Pfam" id="PF00561"/>
    </source>
</evidence>
<dbReference type="SUPFAM" id="SSF53474">
    <property type="entry name" value="alpha/beta-Hydrolases"/>
    <property type="match status" value="1"/>
</dbReference>
<dbReference type="Pfam" id="PF00561">
    <property type="entry name" value="Abhydrolase_1"/>
    <property type="match status" value="1"/>
</dbReference>
<keyword evidence="5" id="KW-1185">Reference proteome</keyword>